<evidence type="ECO:0000256" key="1">
    <source>
        <dbReference type="SAM" id="MobiDB-lite"/>
    </source>
</evidence>
<accession>A0A086JDJ4</accession>
<sequence length="121" mass="13321">MSLPTGTVSVTCGDDRQLSRGLMGFNGSKRERKIFTHSPRCFRRKFCFSFWTATTNSARKIGSQFSSQRRVRRSSRGVEGAAPEEGRRRFATSTSSAKASLALVSSSAEYVEEGAVEDIVT</sequence>
<evidence type="ECO:0000313" key="2">
    <source>
        <dbReference type="EMBL" id="KFG30212.1"/>
    </source>
</evidence>
<feature type="region of interest" description="Disordered" evidence="1">
    <location>
        <begin position="61"/>
        <end position="95"/>
    </location>
</feature>
<proteinExistence type="predicted"/>
<evidence type="ECO:0000313" key="3">
    <source>
        <dbReference type="Proteomes" id="UP000028837"/>
    </source>
</evidence>
<name>A0A086JDJ4_TOXGO</name>
<protein>
    <submittedName>
        <fullName evidence="2">Uncharacterized protein</fullName>
    </submittedName>
</protein>
<dbReference type="AlphaFoldDB" id="A0A086JDJ4"/>
<gene>
    <name evidence="2" type="ORF">TGDOM2_298620</name>
</gene>
<dbReference type="Proteomes" id="UP000028837">
    <property type="component" value="Unassembled WGS sequence"/>
</dbReference>
<dbReference type="VEuPathDB" id="ToxoDB:TGDOM2_298620"/>
<organism evidence="2 3">
    <name type="scientific">Toxoplasma gondii GAB2-2007-GAL-DOM2</name>
    <dbReference type="NCBI Taxonomy" id="1130820"/>
    <lineage>
        <taxon>Eukaryota</taxon>
        <taxon>Sar</taxon>
        <taxon>Alveolata</taxon>
        <taxon>Apicomplexa</taxon>
        <taxon>Conoidasida</taxon>
        <taxon>Coccidia</taxon>
        <taxon>Eucoccidiorida</taxon>
        <taxon>Eimeriorina</taxon>
        <taxon>Sarcocystidae</taxon>
        <taxon>Toxoplasma</taxon>
    </lineage>
</organism>
<comment type="caution">
    <text evidence="2">The sequence shown here is derived from an EMBL/GenBank/DDBJ whole genome shotgun (WGS) entry which is preliminary data.</text>
</comment>
<dbReference type="EMBL" id="AHZU02001656">
    <property type="protein sequence ID" value="KFG30212.1"/>
    <property type="molecule type" value="Genomic_DNA"/>
</dbReference>
<reference evidence="2 3" key="1">
    <citation type="submission" date="2014-02" db="EMBL/GenBank/DDBJ databases">
        <authorList>
            <person name="Sibley D."/>
            <person name="Venepally P."/>
            <person name="Karamycheva S."/>
            <person name="Hadjithomas M."/>
            <person name="Khan A."/>
            <person name="Brunk B."/>
            <person name="Roos D."/>
            <person name="Caler E."/>
            <person name="Lorenzi H."/>
        </authorList>
    </citation>
    <scope>NUCLEOTIDE SEQUENCE [LARGE SCALE GENOMIC DNA]</scope>
    <source>
        <strain evidence="2 3">GAB2-2007-GAL-DOM2</strain>
    </source>
</reference>